<evidence type="ECO:0000313" key="3">
    <source>
        <dbReference type="EMBL" id="HGT38774.1"/>
    </source>
</evidence>
<name>A0A7C4LKA1_9PLAN</name>
<gene>
    <name evidence="3" type="ORF">ENS64_05860</name>
</gene>
<dbReference type="InterPro" id="IPR036249">
    <property type="entry name" value="Thioredoxin-like_sf"/>
</dbReference>
<dbReference type="SUPFAM" id="SSF52833">
    <property type="entry name" value="Thioredoxin-like"/>
    <property type="match status" value="1"/>
</dbReference>
<dbReference type="InterPro" id="IPR047262">
    <property type="entry name" value="PRX-like1"/>
</dbReference>
<reference evidence="3" key="1">
    <citation type="journal article" date="2020" name="mSystems">
        <title>Genome- and Community-Level Interaction Insights into Carbon Utilization and Element Cycling Functions of Hydrothermarchaeota in Hydrothermal Sediment.</title>
        <authorList>
            <person name="Zhou Z."/>
            <person name="Liu Y."/>
            <person name="Xu W."/>
            <person name="Pan J."/>
            <person name="Luo Z.H."/>
            <person name="Li M."/>
        </authorList>
    </citation>
    <scope>NUCLEOTIDE SEQUENCE [LARGE SCALE GENOMIC DNA]</scope>
    <source>
        <strain evidence="3">SpSt-508</strain>
    </source>
</reference>
<organism evidence="3">
    <name type="scientific">Schlesneria paludicola</name>
    <dbReference type="NCBI Taxonomy" id="360056"/>
    <lineage>
        <taxon>Bacteria</taxon>
        <taxon>Pseudomonadati</taxon>
        <taxon>Planctomycetota</taxon>
        <taxon>Planctomycetia</taxon>
        <taxon>Planctomycetales</taxon>
        <taxon>Planctomycetaceae</taxon>
        <taxon>Schlesneria</taxon>
    </lineage>
</organism>
<dbReference type="SUPFAM" id="SSF49742">
    <property type="entry name" value="PHM/PNGase F"/>
    <property type="match status" value="2"/>
</dbReference>
<dbReference type="InterPro" id="IPR036909">
    <property type="entry name" value="Cyt_c-like_dom_sf"/>
</dbReference>
<accession>A0A7C4LKA1</accession>
<dbReference type="InterPro" id="IPR013740">
    <property type="entry name" value="Redoxin"/>
</dbReference>
<dbReference type="Gene3D" id="2.60.120.230">
    <property type="match status" value="1"/>
</dbReference>
<evidence type="ECO:0000256" key="1">
    <source>
        <dbReference type="ARBA" id="ARBA00023157"/>
    </source>
</evidence>
<dbReference type="InterPro" id="IPR013766">
    <property type="entry name" value="Thioredoxin_domain"/>
</dbReference>
<dbReference type="PROSITE" id="PS51352">
    <property type="entry name" value="THIOREDOXIN_2"/>
    <property type="match status" value="1"/>
</dbReference>
<dbReference type="GO" id="GO:0009055">
    <property type="term" value="F:electron transfer activity"/>
    <property type="evidence" value="ECO:0007669"/>
    <property type="project" value="InterPro"/>
</dbReference>
<dbReference type="GO" id="GO:0020037">
    <property type="term" value="F:heme binding"/>
    <property type="evidence" value="ECO:0007669"/>
    <property type="project" value="InterPro"/>
</dbReference>
<comment type="caution">
    <text evidence="3">The sequence shown here is derived from an EMBL/GenBank/DDBJ whole genome shotgun (WGS) entry which is preliminary data.</text>
</comment>
<dbReference type="Gene3D" id="3.40.30.10">
    <property type="entry name" value="Glutaredoxin"/>
    <property type="match status" value="1"/>
</dbReference>
<dbReference type="Pfam" id="PF08534">
    <property type="entry name" value="Redoxin"/>
    <property type="match status" value="1"/>
</dbReference>
<dbReference type="InterPro" id="IPR008977">
    <property type="entry name" value="PHM/PNGase_F_dom_sf"/>
</dbReference>
<keyword evidence="1" id="KW-1015">Disulfide bond</keyword>
<dbReference type="SUPFAM" id="SSF46626">
    <property type="entry name" value="Cytochrome c"/>
    <property type="match status" value="1"/>
</dbReference>
<dbReference type="InterPro" id="IPR014784">
    <property type="entry name" value="Cu2_ascorb_mOase-like_C"/>
</dbReference>
<protein>
    <submittedName>
        <fullName evidence="3">Redoxin domain-containing protein</fullName>
    </submittedName>
</protein>
<sequence length="595" mass="65923">MRSAALLAGPLCLLILADAPCLPAEEPRPSIGSEIRELRFKDIRYVPRTLSDLGDARAYVVVFTNTTCPIVRKSWPKLARLEAEYRERGVRFVGVNVGPQDTIADVAEQALDYGVEFPLVKDTDGSCVAALGVQRTPEVVVLDGGRRLRYRGRIDDQLRLGGARPAPTREDLRLALDDVLSDRAVACPETPVDGCLITPAAPLVPREPVTFYEHVLPILQAHCQECHRPKGTAPFALSTLEDLSAHAEMVAEVVAERRMPPWYGSRKQRFANERGLSVEERDVVAAWVRGGRLPGDPQRAPPPRTFPDSAWEIGEPDLITTALETHHLPADGFVDYKYVILPHVFVRETWISAAEIRPSNPQTVHHCNMAYLSLGKAFDDGNFITGRVPGGTAMILDEGVALRIPAQSVLGLQIHYTTTGKPETNRMSVGLRFPRGTVRRELRHVQVTTSRLAIPPGAPAHPVTAARTLPCDAEGLGMFAHMHLRGKDMTFRARYPSGETETLLTIPNYHYAWQQNYRWQPGTKTFPAGTQIEVVAHYDNSAFNPFNPDPTITVKYGPQTVHEMMFGFFFYTQAGEDLNVRVDPRTGTVVENPAN</sequence>
<dbReference type="AlphaFoldDB" id="A0A7C4LKA1"/>
<proteinExistence type="predicted"/>
<evidence type="ECO:0000259" key="2">
    <source>
        <dbReference type="PROSITE" id="PS51352"/>
    </source>
</evidence>
<dbReference type="EMBL" id="DSVQ01000012">
    <property type="protein sequence ID" value="HGT38774.1"/>
    <property type="molecule type" value="Genomic_DNA"/>
</dbReference>
<dbReference type="GO" id="GO:0016715">
    <property type="term" value="F:oxidoreductase activity, acting on paired donors, with incorporation or reduction of molecular oxygen, reduced ascorbate as one donor, and incorporation of one atom of oxygen"/>
    <property type="evidence" value="ECO:0007669"/>
    <property type="project" value="InterPro"/>
</dbReference>
<dbReference type="PANTHER" id="PTHR43640:SF1">
    <property type="entry name" value="THIOREDOXIN-DEPENDENT PEROXIREDOXIN"/>
    <property type="match status" value="1"/>
</dbReference>
<feature type="domain" description="Thioredoxin" evidence="2">
    <location>
        <begin position="13"/>
        <end position="181"/>
    </location>
</feature>
<dbReference type="PANTHER" id="PTHR43640">
    <property type="entry name" value="OS07G0260300 PROTEIN"/>
    <property type="match status" value="1"/>
</dbReference>